<feature type="chain" id="PRO_5046506252" evidence="1">
    <location>
        <begin position="28"/>
        <end position="241"/>
    </location>
</feature>
<dbReference type="Gene3D" id="2.60.120.560">
    <property type="entry name" value="Exo-inulinase, domain 1"/>
    <property type="match status" value="1"/>
</dbReference>
<proteinExistence type="predicted"/>
<evidence type="ECO:0000259" key="2">
    <source>
        <dbReference type="Pfam" id="PF06439"/>
    </source>
</evidence>
<reference evidence="3 4" key="1">
    <citation type="submission" date="2022-06" db="EMBL/GenBank/DDBJ databases">
        <title>Runella sp. S5 genome sequencing.</title>
        <authorList>
            <person name="Park S."/>
        </authorList>
    </citation>
    <scope>NUCLEOTIDE SEQUENCE [LARGE SCALE GENOMIC DNA]</scope>
    <source>
        <strain evidence="3 4">S5</strain>
    </source>
</reference>
<evidence type="ECO:0000256" key="1">
    <source>
        <dbReference type="SAM" id="SignalP"/>
    </source>
</evidence>
<feature type="signal peptide" evidence="1">
    <location>
        <begin position="1"/>
        <end position="27"/>
    </location>
</feature>
<keyword evidence="4" id="KW-1185">Reference proteome</keyword>
<dbReference type="Proteomes" id="UP001204772">
    <property type="component" value="Unassembled WGS sequence"/>
</dbReference>
<organism evidence="3 4">
    <name type="scientific">Runella salmonicolor</name>
    <dbReference type="NCBI Taxonomy" id="2950278"/>
    <lineage>
        <taxon>Bacteria</taxon>
        <taxon>Pseudomonadati</taxon>
        <taxon>Bacteroidota</taxon>
        <taxon>Cytophagia</taxon>
        <taxon>Cytophagales</taxon>
        <taxon>Spirosomataceae</taxon>
        <taxon>Runella</taxon>
    </lineage>
</organism>
<evidence type="ECO:0000313" key="4">
    <source>
        <dbReference type="Proteomes" id="UP001204772"/>
    </source>
</evidence>
<keyword evidence="1" id="KW-0732">Signal</keyword>
<name>A0ABT1G001_9BACT</name>
<evidence type="ECO:0000313" key="3">
    <source>
        <dbReference type="EMBL" id="MCP1386283.1"/>
    </source>
</evidence>
<dbReference type="Pfam" id="PF06439">
    <property type="entry name" value="3keto-disac_hyd"/>
    <property type="match status" value="1"/>
</dbReference>
<protein>
    <submittedName>
        <fullName evidence="3">DUF1080 domain-containing protein</fullName>
    </submittedName>
</protein>
<accession>A0ABT1G001</accession>
<dbReference type="RefSeq" id="WP_253533046.1">
    <property type="nucleotide sequence ID" value="NZ_JAMZEL010000021.1"/>
</dbReference>
<dbReference type="InterPro" id="IPR010496">
    <property type="entry name" value="AL/BT2_dom"/>
</dbReference>
<dbReference type="EMBL" id="JAMZEL010000021">
    <property type="protein sequence ID" value="MCP1386283.1"/>
    <property type="molecule type" value="Genomic_DNA"/>
</dbReference>
<feature type="domain" description="3-keto-alpha-glucoside-1,2-lyase/3-keto-2-hydroxy-glucal hydratase" evidence="2">
    <location>
        <begin position="41"/>
        <end position="239"/>
    </location>
</feature>
<gene>
    <name evidence="3" type="ORF">NCI00_27830</name>
</gene>
<comment type="caution">
    <text evidence="3">The sequence shown here is derived from an EMBL/GenBank/DDBJ whole genome shotgun (WGS) entry which is preliminary data.</text>
</comment>
<sequence length="241" mass="27062">MNQRKIKNFASLSLLLLAFNVSFGQQAPNTLSKNEKKQGVKLLWDGKTTNGWRGAALDKFPEKGWKISDGVLSVEPSEGKGGDIVTTEAFSNFELSVDFKLTEGGNSGIKYFVDPNLPKSGLGLEFQLLDDDKHPDAKKGRDGNRTTASLYDMIPAAKDKPVRKIGEWNTAKIVSKGNHTEHWLNGVKVLEYERNSDEYRRLIAMSKYKDLPNFGTGERGRILLQYHGDQAFFRNIKIRPL</sequence>